<dbReference type="PROSITE" id="PS00622">
    <property type="entry name" value="HTH_LUXR_1"/>
    <property type="match status" value="1"/>
</dbReference>
<dbReference type="InterPro" id="IPR016032">
    <property type="entry name" value="Sig_transdc_resp-reg_C-effctor"/>
</dbReference>
<reference evidence="7 8" key="2">
    <citation type="journal article" date="2012" name="J. Bacteriol.">
        <title>Complete Genome Sequence of Rahnella sp. Strain Y9602, a Gammaproteobacterium Isolate from Metal- and Radionuclide-Contaminated Soil.</title>
        <authorList>
            <person name="Martinez R.J."/>
            <person name="Bruce D."/>
            <person name="Detter C."/>
            <person name="Goodwin L.A."/>
            <person name="Han J."/>
            <person name="Han C.S."/>
            <person name="Held B."/>
            <person name="Land M.L."/>
            <person name="Mikhailova N."/>
            <person name="Nolan M."/>
            <person name="Pennacchio L."/>
            <person name="Pitluck S."/>
            <person name="Tapia R."/>
            <person name="Woyke T."/>
            <person name="Sobecky P.A."/>
        </authorList>
    </citation>
    <scope>NUCLEOTIDE SEQUENCE [LARGE SCALE GENOMIC DNA]</scope>
    <source>
        <strain evidence="7 8">Y9602</strain>
    </source>
</reference>
<evidence type="ECO:0000256" key="3">
    <source>
        <dbReference type="ARBA" id="ARBA00023125"/>
    </source>
</evidence>
<dbReference type="SMART" id="SM00421">
    <property type="entry name" value="HTH_LUXR"/>
    <property type="match status" value="1"/>
</dbReference>
<dbReference type="NCBIfam" id="NF011940">
    <property type="entry name" value="PRK15411.1"/>
    <property type="match status" value="1"/>
</dbReference>
<keyword evidence="4 5" id="KW-0804">Transcription</keyword>
<keyword evidence="2 5" id="KW-0805">Transcription regulation</keyword>
<sequence length="230" mass="26425">MQFVPFVLTPKNPIIMQNRDVLWGLTMQTIILDPCRYTRLGLQQFLASEQDISYVSHFEQLLNGCSKLNPSLVFINEDCISPHSGNKERLGELITEYPDTLFFIFMSRTRIHFEEYIFVRKNVIITSKSIKADTLKQLINHPLLPQSQDPASSGMLDTRPVMLSRSESAMLKMWMSGNGTIEISDKLQIKTKTVSSYKGNIKRKIKSPNKHIIYHVVRLCDQLTNGIYVN</sequence>
<feature type="domain" description="HTH luxR-type" evidence="6">
    <location>
        <begin position="156"/>
        <end position="221"/>
    </location>
</feature>
<dbReference type="PROSITE" id="PS50043">
    <property type="entry name" value="HTH_LUXR_2"/>
    <property type="match status" value="1"/>
</dbReference>
<dbReference type="EMBL" id="CP002505">
    <property type="protein sequence ID" value="ADW73548.1"/>
    <property type="molecule type" value="Genomic_DNA"/>
</dbReference>
<gene>
    <name evidence="5" type="primary">rcsA</name>
    <name evidence="7" type="ordered locus">Rahaq_1931</name>
</gene>
<evidence type="ECO:0000256" key="2">
    <source>
        <dbReference type="ARBA" id="ARBA00023015"/>
    </source>
</evidence>
<comment type="function">
    <text evidence="5">Component of the Rcs signaling system, which controls transcription of numerous genes. Binds to DNA to regulate expression of genes.</text>
</comment>
<accession>A0A0H3F9E2</accession>
<dbReference type="KEGG" id="rah:Rahaq_1931"/>
<dbReference type="eggNOG" id="COG2197">
    <property type="taxonomic scope" value="Bacteria"/>
</dbReference>
<dbReference type="PRINTS" id="PR00038">
    <property type="entry name" value="HTHLUXR"/>
</dbReference>
<comment type="similarity">
    <text evidence="5">Belongs to the RcsA family.</text>
</comment>
<organism evidence="7 8">
    <name type="scientific">Rahnella sp. (strain Y9602)</name>
    <dbReference type="NCBI Taxonomy" id="2703885"/>
    <lineage>
        <taxon>Bacteria</taxon>
        <taxon>Pseudomonadati</taxon>
        <taxon>Pseudomonadota</taxon>
        <taxon>Gammaproteobacteria</taxon>
        <taxon>Enterobacterales</taxon>
        <taxon>Yersiniaceae</taxon>
        <taxon>Rahnella</taxon>
    </lineage>
</organism>
<dbReference type="AlphaFoldDB" id="A0A0H3F9E2"/>
<dbReference type="Gene3D" id="3.40.50.2300">
    <property type="match status" value="1"/>
</dbReference>
<dbReference type="CDD" id="cd06170">
    <property type="entry name" value="LuxR_C_like"/>
    <property type="match status" value="1"/>
</dbReference>
<evidence type="ECO:0000256" key="1">
    <source>
        <dbReference type="ARBA" id="ARBA00022606"/>
    </source>
</evidence>
<dbReference type="InterPro" id="IPR030866">
    <property type="entry name" value="RcsA"/>
</dbReference>
<keyword evidence="1 5" id="KW-0716">Sensory transduction</keyword>
<dbReference type="GO" id="GO:0003677">
    <property type="term" value="F:DNA binding"/>
    <property type="evidence" value="ECO:0007669"/>
    <property type="project" value="UniProtKB-UniRule"/>
</dbReference>
<evidence type="ECO:0000259" key="6">
    <source>
        <dbReference type="PROSITE" id="PS50043"/>
    </source>
</evidence>
<proteinExistence type="inferred from homology"/>
<dbReference type="GO" id="GO:0006355">
    <property type="term" value="P:regulation of DNA-templated transcription"/>
    <property type="evidence" value="ECO:0007669"/>
    <property type="project" value="UniProtKB-UniRule"/>
</dbReference>
<evidence type="ECO:0000313" key="8">
    <source>
        <dbReference type="Proteomes" id="UP000007257"/>
    </source>
</evidence>
<evidence type="ECO:0000313" key="7">
    <source>
        <dbReference type="EMBL" id="ADW73548.1"/>
    </source>
</evidence>
<dbReference type="SUPFAM" id="SSF46894">
    <property type="entry name" value="C-terminal effector domain of the bipartite response regulators"/>
    <property type="match status" value="1"/>
</dbReference>
<protein>
    <recommendedName>
        <fullName evidence="5">Transcriptional regulatory protein RcsA</fullName>
    </recommendedName>
</protein>
<dbReference type="Proteomes" id="UP000007257">
    <property type="component" value="Chromosome"/>
</dbReference>
<evidence type="ECO:0000256" key="4">
    <source>
        <dbReference type="ARBA" id="ARBA00023163"/>
    </source>
</evidence>
<dbReference type="HOGENOM" id="CLU_105065_0_0_6"/>
<dbReference type="HAMAP" id="MF_00982">
    <property type="entry name" value="RcsA"/>
    <property type="match status" value="1"/>
</dbReference>
<dbReference type="InterPro" id="IPR000792">
    <property type="entry name" value="Tscrpt_reg_LuxR_C"/>
</dbReference>
<dbReference type="Pfam" id="PF00196">
    <property type="entry name" value="GerE"/>
    <property type="match status" value="1"/>
</dbReference>
<name>A0A0H3F9E2_RAHSY</name>
<keyword evidence="3 5" id="KW-0238">DNA-binding</keyword>
<evidence type="ECO:0000256" key="5">
    <source>
        <dbReference type="HAMAP-Rule" id="MF_00982"/>
    </source>
</evidence>
<reference evidence="8" key="1">
    <citation type="submission" date="2011-01" db="EMBL/GenBank/DDBJ databases">
        <title>Complete sequence of chromosome of Rahnella sp. Y9602.</title>
        <authorList>
            <consortium name="US DOE Joint Genome Institute"/>
            <person name="Lucas S."/>
            <person name="Copeland A."/>
            <person name="Lapidus A."/>
            <person name="Cheng J.-F."/>
            <person name="Goodwin L."/>
            <person name="Pitluck S."/>
            <person name="Lu M."/>
            <person name="Detter J.C."/>
            <person name="Han C."/>
            <person name="Tapia R."/>
            <person name="Land M."/>
            <person name="Hauser L."/>
            <person name="Kyrpides N."/>
            <person name="Ivanova N."/>
            <person name="Ovchinnikova G."/>
            <person name="Pagani I."/>
            <person name="Sobecky P.A."/>
            <person name="Martinez R.J."/>
            <person name="Woyke T."/>
        </authorList>
    </citation>
    <scope>NUCLEOTIDE SEQUENCE [LARGE SCALE GENOMIC DNA]</scope>
    <source>
        <strain evidence="8">Y9602</strain>
    </source>
</reference>